<dbReference type="FunFam" id="3.40.50.300:FF:000425">
    <property type="entry name" value="Probable ABC transporter, ATP-binding subunit"/>
    <property type="match status" value="1"/>
</dbReference>
<evidence type="ECO:0000256" key="1">
    <source>
        <dbReference type="ARBA" id="ARBA00022448"/>
    </source>
</evidence>
<feature type="domain" description="ABC transporter" evidence="4">
    <location>
        <begin position="1"/>
        <end position="233"/>
    </location>
</feature>
<dbReference type="Pfam" id="PF00005">
    <property type="entry name" value="ABC_tran"/>
    <property type="match status" value="1"/>
</dbReference>
<dbReference type="Gene3D" id="3.40.50.300">
    <property type="entry name" value="P-loop containing nucleotide triphosphate hydrolases"/>
    <property type="match status" value="1"/>
</dbReference>
<dbReference type="InterPro" id="IPR027417">
    <property type="entry name" value="P-loop_NTPase"/>
</dbReference>
<dbReference type="InterPro" id="IPR003439">
    <property type="entry name" value="ABC_transporter-like_ATP-bd"/>
</dbReference>
<evidence type="ECO:0000313" key="5">
    <source>
        <dbReference type="EMBL" id="MPM14698.1"/>
    </source>
</evidence>
<sequence length="361" mass="40432">MADNGLSCSLKASYQDFNLDVSFSVKSGELACIIGPSGCGKSTTLQLIAGLLPLNTGQLVLNGRDIAHTSVHERQIAMVFQDYALFPHMSVEQNIAYPLKIRKVGRVKRKEKITRLLSMVALEGYQKRKSQELSGGERQRVALARALASEPKLLLLDEPLSALDAKLRKHLREEIRRIHDETGITTLYVTHDQEEALSIADRIIVMHEGRVMQEGTGEQIYNEPANIFVATFMGEGNTLPYSIIPKTLVNTGGVTPFVFKPKEGKHTIFFRPEEVLVQDNKNLPLAEYLVHLQFKQAEVVSCEFQGDHYRLVCNWEGYAIISHCSHRPQAKTVTLGVRIKHIREYIDGESVKKTLLPSVGE</sequence>
<dbReference type="GO" id="GO:0005524">
    <property type="term" value="F:ATP binding"/>
    <property type="evidence" value="ECO:0007669"/>
    <property type="project" value="UniProtKB-KW"/>
</dbReference>
<dbReference type="InterPro" id="IPR017871">
    <property type="entry name" value="ABC_transporter-like_CS"/>
</dbReference>
<reference evidence="5" key="1">
    <citation type="submission" date="2019-08" db="EMBL/GenBank/DDBJ databases">
        <authorList>
            <person name="Kucharzyk K."/>
            <person name="Murdoch R.W."/>
            <person name="Higgins S."/>
            <person name="Loffler F."/>
        </authorList>
    </citation>
    <scope>NUCLEOTIDE SEQUENCE</scope>
</reference>
<dbReference type="InterPro" id="IPR008995">
    <property type="entry name" value="Mo/tungstate-bd_C_term_dom"/>
</dbReference>
<dbReference type="EMBL" id="VSSQ01002323">
    <property type="protein sequence ID" value="MPM14698.1"/>
    <property type="molecule type" value="Genomic_DNA"/>
</dbReference>
<evidence type="ECO:0000259" key="4">
    <source>
        <dbReference type="PROSITE" id="PS50893"/>
    </source>
</evidence>
<keyword evidence="1" id="KW-0813">Transport</keyword>
<dbReference type="SUPFAM" id="SSF50331">
    <property type="entry name" value="MOP-like"/>
    <property type="match status" value="1"/>
</dbReference>
<name>A0A644XG03_9ZZZZ</name>
<dbReference type="PROSITE" id="PS00211">
    <property type="entry name" value="ABC_TRANSPORTER_1"/>
    <property type="match status" value="1"/>
</dbReference>
<evidence type="ECO:0000256" key="3">
    <source>
        <dbReference type="ARBA" id="ARBA00022840"/>
    </source>
</evidence>
<dbReference type="InterPro" id="IPR003593">
    <property type="entry name" value="AAA+_ATPase"/>
</dbReference>
<dbReference type="SMART" id="SM00382">
    <property type="entry name" value="AAA"/>
    <property type="match status" value="1"/>
</dbReference>
<dbReference type="InterPro" id="IPR050093">
    <property type="entry name" value="ABC_SmlMolc_Importer"/>
</dbReference>
<evidence type="ECO:0000256" key="2">
    <source>
        <dbReference type="ARBA" id="ARBA00022741"/>
    </source>
</evidence>
<keyword evidence="3 5" id="KW-0067">ATP-binding</keyword>
<keyword evidence="2" id="KW-0547">Nucleotide-binding</keyword>
<protein>
    <submittedName>
        <fullName evidence="5">Sulfate/thiosulfate import ATP-binding protein CysA</fullName>
    </submittedName>
</protein>
<comment type="caution">
    <text evidence="5">The sequence shown here is derived from an EMBL/GenBank/DDBJ whole genome shotgun (WGS) entry which is preliminary data.</text>
</comment>
<dbReference type="PANTHER" id="PTHR42781:SF4">
    <property type="entry name" value="SPERMIDINE_PUTRESCINE IMPORT ATP-BINDING PROTEIN POTA"/>
    <property type="match status" value="1"/>
</dbReference>
<dbReference type="PROSITE" id="PS50893">
    <property type="entry name" value="ABC_TRANSPORTER_2"/>
    <property type="match status" value="1"/>
</dbReference>
<dbReference type="AlphaFoldDB" id="A0A644XG03"/>
<dbReference type="PANTHER" id="PTHR42781">
    <property type="entry name" value="SPERMIDINE/PUTRESCINE IMPORT ATP-BINDING PROTEIN POTA"/>
    <property type="match status" value="1"/>
</dbReference>
<organism evidence="5">
    <name type="scientific">bioreactor metagenome</name>
    <dbReference type="NCBI Taxonomy" id="1076179"/>
    <lineage>
        <taxon>unclassified sequences</taxon>
        <taxon>metagenomes</taxon>
        <taxon>ecological metagenomes</taxon>
    </lineage>
</organism>
<gene>
    <name evidence="5" type="primary">cysA_12</name>
    <name evidence="5" type="ORF">SDC9_61062</name>
</gene>
<proteinExistence type="predicted"/>
<dbReference type="SUPFAM" id="SSF52540">
    <property type="entry name" value="P-loop containing nucleoside triphosphate hydrolases"/>
    <property type="match status" value="1"/>
</dbReference>
<dbReference type="GO" id="GO:0016887">
    <property type="term" value="F:ATP hydrolysis activity"/>
    <property type="evidence" value="ECO:0007669"/>
    <property type="project" value="InterPro"/>
</dbReference>
<accession>A0A644XG03</accession>